<comment type="caution">
    <text evidence="1">The sequence shown here is derived from an EMBL/GenBank/DDBJ whole genome shotgun (WGS) entry which is preliminary data.</text>
</comment>
<dbReference type="GeneID" id="70181538"/>
<dbReference type="RefSeq" id="XP_046007407.1">
    <property type="nucleotide sequence ID" value="XM_046151992.1"/>
</dbReference>
<evidence type="ECO:0000313" key="1">
    <source>
        <dbReference type="EMBL" id="KAH7021206.1"/>
    </source>
</evidence>
<sequence>MSRLGRGGGGRGLSSFPSLPCKSLALSLSPPTMSFLHPSVSSRHVICLRACTHHSAQLSKRSAPAKAPHTCAPARASQTRLTAAAKSAHHASETGLSLSLSINSSVLCAIGYSARHGFVQQPETEYSEAQRQVFRLTRPDGCGGGGGGGKATTHPRAPTQTHPCLNAGDSLCADAVFMPWTRFREEPKGKNKQISKKGKLTAKQIRQVPWQAGRARLGPQNSALLLHATLAS</sequence>
<keyword evidence="2" id="KW-1185">Reference proteome</keyword>
<gene>
    <name evidence="1" type="ORF">B0I36DRAFT_29989</name>
</gene>
<dbReference type="AlphaFoldDB" id="A0A9P9BKH3"/>
<evidence type="ECO:0000313" key="2">
    <source>
        <dbReference type="Proteomes" id="UP000756346"/>
    </source>
</evidence>
<proteinExistence type="predicted"/>
<name>A0A9P9BKH3_9PEZI</name>
<organism evidence="1 2">
    <name type="scientific">Microdochium trichocladiopsis</name>
    <dbReference type="NCBI Taxonomy" id="1682393"/>
    <lineage>
        <taxon>Eukaryota</taxon>
        <taxon>Fungi</taxon>
        <taxon>Dikarya</taxon>
        <taxon>Ascomycota</taxon>
        <taxon>Pezizomycotina</taxon>
        <taxon>Sordariomycetes</taxon>
        <taxon>Xylariomycetidae</taxon>
        <taxon>Xylariales</taxon>
        <taxon>Microdochiaceae</taxon>
        <taxon>Microdochium</taxon>
    </lineage>
</organism>
<accession>A0A9P9BKH3</accession>
<dbReference type="Proteomes" id="UP000756346">
    <property type="component" value="Unassembled WGS sequence"/>
</dbReference>
<protein>
    <submittedName>
        <fullName evidence="1">Uncharacterized protein</fullName>
    </submittedName>
</protein>
<reference evidence="1" key="1">
    <citation type="journal article" date="2021" name="Nat. Commun.">
        <title>Genetic determinants of endophytism in the Arabidopsis root mycobiome.</title>
        <authorList>
            <person name="Mesny F."/>
            <person name="Miyauchi S."/>
            <person name="Thiergart T."/>
            <person name="Pickel B."/>
            <person name="Atanasova L."/>
            <person name="Karlsson M."/>
            <person name="Huettel B."/>
            <person name="Barry K.W."/>
            <person name="Haridas S."/>
            <person name="Chen C."/>
            <person name="Bauer D."/>
            <person name="Andreopoulos W."/>
            <person name="Pangilinan J."/>
            <person name="LaButti K."/>
            <person name="Riley R."/>
            <person name="Lipzen A."/>
            <person name="Clum A."/>
            <person name="Drula E."/>
            <person name="Henrissat B."/>
            <person name="Kohler A."/>
            <person name="Grigoriev I.V."/>
            <person name="Martin F.M."/>
            <person name="Hacquard S."/>
        </authorList>
    </citation>
    <scope>NUCLEOTIDE SEQUENCE</scope>
    <source>
        <strain evidence="1">MPI-CAGE-CH-0230</strain>
    </source>
</reference>
<dbReference type="EMBL" id="JAGTJQ010000010">
    <property type="protein sequence ID" value="KAH7021206.1"/>
    <property type="molecule type" value="Genomic_DNA"/>
</dbReference>